<dbReference type="InterPro" id="IPR000257">
    <property type="entry name" value="Uroporphyrinogen_deCOase"/>
</dbReference>
<dbReference type="InterPro" id="IPR038071">
    <property type="entry name" value="UROD/MetE-like_sf"/>
</dbReference>
<sequence length="349" mass="38242">MNNGMERFGALMAGKLPDRVPQIFNLCEHGARILGMPIKEYYASPEHVAEGQLRLRERFGYDTLLGFYHVAKEAEMLGCRRLIYAADGPPNVGHLVLDSYERIGTFAIPDNLDDNPHCRDVSRCIQLIKAGAGGRYPVLASMTASFSLPPILIGMDRWLNLLFNGPAALCRELLEKCSLFCRRYLAALRSAGADLITYVNPVASATFLSDRQFSELALPWVQRDFADGRTGDIVYFNGGGRIGPQIARLADTFPFAAYYLSPQDDIHRAKADVAGRALIVGTINDVRLLEWDAATIDREVARIMAEGAAGGGFAFGTLLTPYLVPDEKIVLLLKAASRYGSYAGDSVEG</sequence>
<dbReference type="InterPro" id="IPR052024">
    <property type="entry name" value="Methanogen_methyltrans"/>
</dbReference>
<dbReference type="Gene3D" id="3.20.20.210">
    <property type="match status" value="1"/>
</dbReference>
<evidence type="ECO:0000313" key="2">
    <source>
        <dbReference type="EMBL" id="TWJ18980.1"/>
    </source>
</evidence>
<dbReference type="PANTHER" id="PTHR47099:SF1">
    <property type="entry name" value="METHYLCOBAMIDE:COM METHYLTRANSFERASE MTBA"/>
    <property type="match status" value="1"/>
</dbReference>
<dbReference type="Proteomes" id="UP000319449">
    <property type="component" value="Unassembled WGS sequence"/>
</dbReference>
<dbReference type="Pfam" id="PF01208">
    <property type="entry name" value="URO-D"/>
    <property type="match status" value="1"/>
</dbReference>
<dbReference type="GO" id="GO:0006779">
    <property type="term" value="P:porphyrin-containing compound biosynthetic process"/>
    <property type="evidence" value="ECO:0007669"/>
    <property type="project" value="InterPro"/>
</dbReference>
<reference evidence="2 3" key="1">
    <citation type="submission" date="2019-07" db="EMBL/GenBank/DDBJ databases">
        <title>Genomic Encyclopedia of Archaeal and Bacterial Type Strains, Phase II (KMG-II): from individual species to whole genera.</title>
        <authorList>
            <person name="Goeker M."/>
        </authorList>
    </citation>
    <scope>NUCLEOTIDE SEQUENCE [LARGE SCALE GENOMIC DNA]</scope>
    <source>
        <strain evidence="2 3">ATCC BAA-1139</strain>
    </source>
</reference>
<dbReference type="AlphaFoldDB" id="A0A562VM59"/>
<proteinExistence type="predicted"/>
<dbReference type="RefSeq" id="WP_145022601.1">
    <property type="nucleotide sequence ID" value="NZ_VLLN01000012.1"/>
</dbReference>
<dbReference type="CDD" id="cd03465">
    <property type="entry name" value="URO-D_like"/>
    <property type="match status" value="1"/>
</dbReference>
<evidence type="ECO:0000313" key="3">
    <source>
        <dbReference type="Proteomes" id="UP000319449"/>
    </source>
</evidence>
<protein>
    <submittedName>
        <fullName evidence="2">Uroporphyrinogen decarboxylase</fullName>
    </submittedName>
</protein>
<dbReference type="OrthoDB" id="9780425at2"/>
<accession>A0A562VM59</accession>
<dbReference type="SUPFAM" id="SSF51726">
    <property type="entry name" value="UROD/MetE-like"/>
    <property type="match status" value="1"/>
</dbReference>
<feature type="domain" description="Uroporphyrinogen decarboxylase (URO-D)" evidence="1">
    <location>
        <begin position="5"/>
        <end position="315"/>
    </location>
</feature>
<keyword evidence="3" id="KW-1185">Reference proteome</keyword>
<gene>
    <name evidence="2" type="ORF">JN12_02197</name>
</gene>
<evidence type="ECO:0000259" key="1">
    <source>
        <dbReference type="Pfam" id="PF01208"/>
    </source>
</evidence>
<dbReference type="GO" id="GO:0004853">
    <property type="term" value="F:uroporphyrinogen decarboxylase activity"/>
    <property type="evidence" value="ECO:0007669"/>
    <property type="project" value="InterPro"/>
</dbReference>
<comment type="caution">
    <text evidence="2">The sequence shown here is derived from an EMBL/GenBank/DDBJ whole genome shotgun (WGS) entry which is preliminary data.</text>
</comment>
<dbReference type="PANTHER" id="PTHR47099">
    <property type="entry name" value="METHYLCOBAMIDE:COM METHYLTRANSFERASE MTBA"/>
    <property type="match status" value="1"/>
</dbReference>
<organism evidence="2 3">
    <name type="scientific">Geobacter argillaceus</name>
    <dbReference type="NCBI Taxonomy" id="345631"/>
    <lineage>
        <taxon>Bacteria</taxon>
        <taxon>Pseudomonadati</taxon>
        <taxon>Thermodesulfobacteriota</taxon>
        <taxon>Desulfuromonadia</taxon>
        <taxon>Geobacterales</taxon>
        <taxon>Geobacteraceae</taxon>
        <taxon>Geobacter</taxon>
    </lineage>
</organism>
<name>A0A562VM59_9BACT</name>
<dbReference type="EMBL" id="VLLN01000012">
    <property type="protein sequence ID" value="TWJ18980.1"/>
    <property type="molecule type" value="Genomic_DNA"/>
</dbReference>